<feature type="compositionally biased region" description="Polar residues" evidence="1">
    <location>
        <begin position="26"/>
        <end position="37"/>
    </location>
</feature>
<gene>
    <name evidence="2" type="ORF">Pcinc_023355</name>
</gene>
<evidence type="ECO:0000256" key="1">
    <source>
        <dbReference type="SAM" id="MobiDB-lite"/>
    </source>
</evidence>
<dbReference type="Proteomes" id="UP001286313">
    <property type="component" value="Unassembled WGS sequence"/>
</dbReference>
<name>A0AAE1FC83_PETCI</name>
<sequence>MPVIRSRRKATEVSPSIEVAEEETASVPSPNSSQNVQEAKREGGGGIEAVVVDYVGKISLKRRRVADIMKRAKREETPGSKRTKSNEKLGESFQPHRQTWSVDKANEEGSGPHLGNTQRKTRHS</sequence>
<accession>A0AAE1FC83</accession>
<evidence type="ECO:0000313" key="2">
    <source>
        <dbReference type="EMBL" id="KAK3871500.1"/>
    </source>
</evidence>
<feature type="region of interest" description="Disordered" evidence="1">
    <location>
        <begin position="1"/>
        <end position="48"/>
    </location>
</feature>
<comment type="caution">
    <text evidence="2">The sequence shown here is derived from an EMBL/GenBank/DDBJ whole genome shotgun (WGS) entry which is preliminary data.</text>
</comment>
<feature type="compositionally biased region" description="Basic and acidic residues" evidence="1">
    <location>
        <begin position="65"/>
        <end position="90"/>
    </location>
</feature>
<dbReference type="AlphaFoldDB" id="A0AAE1FC83"/>
<dbReference type="EMBL" id="JAWQEG010002504">
    <property type="protein sequence ID" value="KAK3871500.1"/>
    <property type="molecule type" value="Genomic_DNA"/>
</dbReference>
<proteinExistence type="predicted"/>
<keyword evidence="3" id="KW-1185">Reference proteome</keyword>
<protein>
    <submittedName>
        <fullName evidence="2">Uncharacterized protein</fullName>
    </submittedName>
</protein>
<feature type="region of interest" description="Disordered" evidence="1">
    <location>
        <begin position="64"/>
        <end position="124"/>
    </location>
</feature>
<organism evidence="2 3">
    <name type="scientific">Petrolisthes cinctipes</name>
    <name type="common">Flat porcelain crab</name>
    <dbReference type="NCBI Taxonomy" id="88211"/>
    <lineage>
        <taxon>Eukaryota</taxon>
        <taxon>Metazoa</taxon>
        <taxon>Ecdysozoa</taxon>
        <taxon>Arthropoda</taxon>
        <taxon>Crustacea</taxon>
        <taxon>Multicrustacea</taxon>
        <taxon>Malacostraca</taxon>
        <taxon>Eumalacostraca</taxon>
        <taxon>Eucarida</taxon>
        <taxon>Decapoda</taxon>
        <taxon>Pleocyemata</taxon>
        <taxon>Anomura</taxon>
        <taxon>Galatheoidea</taxon>
        <taxon>Porcellanidae</taxon>
        <taxon>Petrolisthes</taxon>
    </lineage>
</organism>
<reference evidence="2" key="1">
    <citation type="submission" date="2023-10" db="EMBL/GenBank/DDBJ databases">
        <title>Genome assemblies of two species of porcelain crab, Petrolisthes cinctipes and Petrolisthes manimaculis (Anomura: Porcellanidae).</title>
        <authorList>
            <person name="Angst P."/>
        </authorList>
    </citation>
    <scope>NUCLEOTIDE SEQUENCE</scope>
    <source>
        <strain evidence="2">PB745_01</strain>
        <tissue evidence="2">Gill</tissue>
    </source>
</reference>
<evidence type="ECO:0000313" key="3">
    <source>
        <dbReference type="Proteomes" id="UP001286313"/>
    </source>
</evidence>